<keyword evidence="11" id="KW-1185">Reference proteome</keyword>
<evidence type="ECO:0000256" key="2">
    <source>
        <dbReference type="ARBA" id="ARBA00010500"/>
    </source>
</evidence>
<comment type="function">
    <text evidence="9">Essential for sperm motility and is involved in the regulation of the beating frequency of motile cilia on the epithelial cells of the respiratory tract. Required for the establishment of radial spokes in sperm flagella.</text>
</comment>
<keyword evidence="8" id="KW-0966">Cell projection</keyword>
<dbReference type="GO" id="GO:0030030">
    <property type="term" value="P:cell projection organization"/>
    <property type="evidence" value="ECO:0007669"/>
    <property type="project" value="UniProtKB-KW"/>
</dbReference>
<organism evidence="10 11">
    <name type="scientific">Hypsibius exemplaris</name>
    <name type="common">Freshwater tardigrade</name>
    <dbReference type="NCBI Taxonomy" id="2072580"/>
    <lineage>
        <taxon>Eukaryota</taxon>
        <taxon>Metazoa</taxon>
        <taxon>Ecdysozoa</taxon>
        <taxon>Tardigrada</taxon>
        <taxon>Eutardigrada</taxon>
        <taxon>Parachela</taxon>
        <taxon>Hypsibioidea</taxon>
        <taxon>Hypsibiidae</taxon>
        <taxon>Hypsibius</taxon>
    </lineage>
</organism>
<dbReference type="InterPro" id="IPR021897">
    <property type="entry name" value="FAP206"/>
</dbReference>
<dbReference type="GO" id="GO:0036064">
    <property type="term" value="C:ciliary basal body"/>
    <property type="evidence" value="ECO:0007669"/>
    <property type="project" value="TreeGrafter"/>
</dbReference>
<dbReference type="OrthoDB" id="10251073at2759"/>
<dbReference type="Pfam" id="PF12018">
    <property type="entry name" value="FAP206"/>
    <property type="match status" value="1"/>
</dbReference>
<evidence type="ECO:0000313" key="11">
    <source>
        <dbReference type="Proteomes" id="UP000192578"/>
    </source>
</evidence>
<dbReference type="Proteomes" id="UP000192578">
    <property type="component" value="Unassembled WGS sequence"/>
</dbReference>
<keyword evidence="7" id="KW-0206">Cytoskeleton</keyword>
<name>A0A9X6N8X0_HYPEX</name>
<sequence length="531" mass="59943">MEEQAGKDDEDPHEVSTSNQIPMWIIVDHITRQFVHEGAPVTTDLAEYLACAEMLKNRPFEVSAANLQIYLDNNLPVREGFLANLKREQDAAQSILLDDILTSVVSSTWDVDQLNKKVITYIIRRSGMGDSADPDVLKDCAAAVSSVWPEGTLSKFAYLPMDRKKTELQDYLLLSSGVRLFNKEKQQGGFGIENIPVMLKTNLQKIQSDCEVELVRVKKERVALTDLVSGILQGLLPELIPNEDLLKDALIFLHQYIANIDVLKNEVLESAIVGERALISFHSRIRELQENCRNERVIGANVVFPLFVSLAKDWRVLQGEHERIRFLTNAFTETQKTLKEWEKLKESLRDGFEHFTTKTPEISADPISEERLGTSTIKLLRRDSTAQYDRIPVALKGCCLVTIVEHSGFLASGNKDIGILQYGNYYLSFRTATGAYRFAQDPEKYFREINSCIRQRPVLEKLLGLSVTADGTEELARRSRCGTDRGVQTKTESSSAGVHHLQYFAGLRGGPDAFNKTRFHQIDLSSDKQEF</sequence>
<reference evidence="11" key="1">
    <citation type="submission" date="2017-01" db="EMBL/GenBank/DDBJ databases">
        <title>Comparative genomics of anhydrobiosis in the tardigrade Hypsibius dujardini.</title>
        <authorList>
            <person name="Yoshida Y."/>
            <person name="Koutsovoulos G."/>
            <person name="Laetsch D."/>
            <person name="Stevens L."/>
            <person name="Kumar S."/>
            <person name="Horikawa D."/>
            <person name="Ishino K."/>
            <person name="Komine S."/>
            <person name="Tomita M."/>
            <person name="Blaxter M."/>
            <person name="Arakawa K."/>
        </authorList>
    </citation>
    <scope>NUCLEOTIDE SEQUENCE [LARGE SCALE GENOMIC DNA]</scope>
    <source>
        <strain evidence="11">Z151</strain>
    </source>
</reference>
<dbReference type="PANTHER" id="PTHR21442">
    <property type="entry name" value="CILIA- AND FLAGELLA-ASSOCIATED PROTEIN 206"/>
    <property type="match status" value="1"/>
</dbReference>
<evidence type="ECO:0000256" key="1">
    <source>
        <dbReference type="ARBA" id="ARBA00004430"/>
    </source>
</evidence>
<keyword evidence="4" id="KW-0963">Cytoplasm</keyword>
<evidence type="ECO:0000256" key="7">
    <source>
        <dbReference type="ARBA" id="ARBA00023212"/>
    </source>
</evidence>
<dbReference type="AlphaFoldDB" id="A0A9X6N8X0"/>
<gene>
    <name evidence="10" type="ORF">BV898_14586</name>
</gene>
<dbReference type="GO" id="GO:0003356">
    <property type="term" value="P:regulation of cilium beat frequency"/>
    <property type="evidence" value="ECO:0007669"/>
    <property type="project" value="TreeGrafter"/>
</dbReference>
<comment type="similarity">
    <text evidence="2">Belongs to the CFAP206 family.</text>
</comment>
<dbReference type="EMBL" id="MTYJ01000180">
    <property type="protein sequence ID" value="OWA50055.1"/>
    <property type="molecule type" value="Genomic_DNA"/>
</dbReference>
<evidence type="ECO:0000256" key="4">
    <source>
        <dbReference type="ARBA" id="ARBA00022490"/>
    </source>
</evidence>
<evidence type="ECO:0000313" key="10">
    <source>
        <dbReference type="EMBL" id="OWA50055.1"/>
    </source>
</evidence>
<evidence type="ECO:0000256" key="8">
    <source>
        <dbReference type="ARBA" id="ARBA00023273"/>
    </source>
</evidence>
<evidence type="ECO:0000256" key="6">
    <source>
        <dbReference type="ARBA" id="ARBA00023069"/>
    </source>
</evidence>
<keyword evidence="5" id="KW-0970">Cilium biogenesis/degradation</keyword>
<dbReference type="PANTHER" id="PTHR21442:SF0">
    <property type="entry name" value="CILIA- AND FLAGELLA-ASSOCIATED PROTEIN 206"/>
    <property type="match status" value="1"/>
</dbReference>
<keyword evidence="6" id="KW-0969">Cilium</keyword>
<dbReference type="GO" id="GO:0005930">
    <property type="term" value="C:axoneme"/>
    <property type="evidence" value="ECO:0007669"/>
    <property type="project" value="UniProtKB-SubCell"/>
</dbReference>
<proteinExistence type="inferred from homology"/>
<accession>A0A9X6N8X0</accession>
<evidence type="ECO:0000256" key="9">
    <source>
        <dbReference type="ARBA" id="ARBA00045321"/>
    </source>
</evidence>
<evidence type="ECO:0000256" key="5">
    <source>
        <dbReference type="ARBA" id="ARBA00022794"/>
    </source>
</evidence>
<comment type="caution">
    <text evidence="10">The sequence shown here is derived from an EMBL/GenBank/DDBJ whole genome shotgun (WGS) entry which is preliminary data.</text>
</comment>
<comment type="subcellular location">
    <subcellularLocation>
        <location evidence="1">Cytoplasm</location>
        <location evidence="1">Cytoskeleton</location>
        <location evidence="1">Cilium axoneme</location>
    </subcellularLocation>
</comment>
<protein>
    <recommendedName>
        <fullName evidence="3">Cilia- and flagella-associated protein 206</fullName>
    </recommendedName>
</protein>
<evidence type="ECO:0000256" key="3">
    <source>
        <dbReference type="ARBA" id="ARBA00021602"/>
    </source>
</evidence>